<keyword evidence="3" id="KW-1185">Reference proteome</keyword>
<dbReference type="AlphaFoldDB" id="A0A1J1LGY7"/>
<dbReference type="GO" id="GO:0030151">
    <property type="term" value="F:molybdenum ion binding"/>
    <property type="evidence" value="ECO:0007669"/>
    <property type="project" value="InterPro"/>
</dbReference>
<dbReference type="SUPFAM" id="SSF50800">
    <property type="entry name" value="PK beta-barrel domain-like"/>
    <property type="match status" value="1"/>
</dbReference>
<dbReference type="Proteomes" id="UP000184315">
    <property type="component" value="Unassembled WGS sequence"/>
</dbReference>
<dbReference type="RefSeq" id="WP_072718618.1">
    <property type="nucleotide sequence ID" value="NZ_LN889782.1"/>
</dbReference>
<sequence>MNLVELFIYPIKSCGKIPLNQAEVTLKGLAGDREFMWVDESGQFVTQRTYPQLTKIRVQQLENEIELSVDNQEIEPFKLQPTLTGTSKTVQVWRDQTVAIDQGDAVADWLQNALKQDEQPYFRLMRQSPDFIRPVDPNYAVNPNNQVSFADGYPCLLTNTASLAELNRKLKETYSTSSQEIPMNRFRPNIVIDTNQPFIEDNWKTILIGEVYFDLVKPCSRCIVTTTNQKSGERNELKEPLKTLATFRQQPRGVMFGFNMIPRNTGTIQVGDSVEVVEIL</sequence>
<evidence type="ECO:0000313" key="3">
    <source>
        <dbReference type="Proteomes" id="UP000184315"/>
    </source>
</evidence>
<dbReference type="STRING" id="671072.PL9214291438"/>
<protein>
    <recommendedName>
        <fullName evidence="1">MOSC domain-containing protein</fullName>
    </recommendedName>
</protein>
<dbReference type="PROSITE" id="PS51340">
    <property type="entry name" value="MOSC"/>
    <property type="match status" value="1"/>
</dbReference>
<dbReference type="GO" id="GO:0030170">
    <property type="term" value="F:pyridoxal phosphate binding"/>
    <property type="evidence" value="ECO:0007669"/>
    <property type="project" value="InterPro"/>
</dbReference>
<name>A0A1J1LGY7_9CYAN</name>
<dbReference type="OrthoDB" id="581532at2"/>
<dbReference type="PANTHER" id="PTHR14237">
    <property type="entry name" value="MOLYBDOPTERIN COFACTOR SULFURASE MOSC"/>
    <property type="match status" value="1"/>
</dbReference>
<dbReference type="InterPro" id="IPR005302">
    <property type="entry name" value="MoCF_Sase_C"/>
</dbReference>
<reference evidence="3" key="1">
    <citation type="submission" date="2015-10" db="EMBL/GenBank/DDBJ databases">
        <authorList>
            <person name="Regsiter A."/>
            <person name="william w."/>
        </authorList>
    </citation>
    <scope>NUCLEOTIDE SEQUENCE [LARGE SCALE GENOMIC DNA]</scope>
</reference>
<accession>A0A1J1LGY7</accession>
<dbReference type="Pfam" id="PF03473">
    <property type="entry name" value="MOSC"/>
    <property type="match status" value="1"/>
</dbReference>
<organism evidence="2 3">
    <name type="scientific">Planktothrix tepida PCC 9214</name>
    <dbReference type="NCBI Taxonomy" id="671072"/>
    <lineage>
        <taxon>Bacteria</taxon>
        <taxon>Bacillati</taxon>
        <taxon>Cyanobacteriota</taxon>
        <taxon>Cyanophyceae</taxon>
        <taxon>Oscillatoriophycideae</taxon>
        <taxon>Oscillatoriales</taxon>
        <taxon>Microcoleaceae</taxon>
        <taxon>Planktothrix</taxon>
    </lineage>
</organism>
<evidence type="ECO:0000313" key="2">
    <source>
        <dbReference type="EMBL" id="CUR31845.1"/>
    </source>
</evidence>
<proteinExistence type="predicted"/>
<dbReference type="SUPFAM" id="SSF141673">
    <property type="entry name" value="MOSC N-terminal domain-like"/>
    <property type="match status" value="1"/>
</dbReference>
<dbReference type="InterPro" id="IPR005303">
    <property type="entry name" value="MOCOS_middle"/>
</dbReference>
<dbReference type="Pfam" id="PF03476">
    <property type="entry name" value="MOSC_N"/>
    <property type="match status" value="1"/>
</dbReference>
<gene>
    <name evidence="2" type="ORF">PL9214291438</name>
</gene>
<feature type="domain" description="MOSC" evidence="1">
    <location>
        <begin position="127"/>
        <end position="277"/>
    </location>
</feature>
<dbReference type="EMBL" id="CZDF01000132">
    <property type="protein sequence ID" value="CUR31845.1"/>
    <property type="molecule type" value="Genomic_DNA"/>
</dbReference>
<dbReference type="PANTHER" id="PTHR14237:SF19">
    <property type="entry name" value="MITOCHONDRIAL AMIDOXIME REDUCING COMPONENT 1"/>
    <property type="match status" value="1"/>
</dbReference>
<evidence type="ECO:0000259" key="1">
    <source>
        <dbReference type="PROSITE" id="PS51340"/>
    </source>
</evidence>
<dbReference type="GO" id="GO:0003824">
    <property type="term" value="F:catalytic activity"/>
    <property type="evidence" value="ECO:0007669"/>
    <property type="project" value="InterPro"/>
</dbReference>
<dbReference type="InterPro" id="IPR011037">
    <property type="entry name" value="Pyrv_Knase-like_insert_dom_sf"/>
</dbReference>